<dbReference type="SMART" id="SM00443">
    <property type="entry name" value="G_patch"/>
    <property type="match status" value="1"/>
</dbReference>
<feature type="region of interest" description="Disordered" evidence="3">
    <location>
        <begin position="18"/>
        <end position="61"/>
    </location>
</feature>
<comment type="similarity">
    <text evidence="1">Belongs to the TFP11/STIP family.</text>
</comment>
<evidence type="ECO:0000256" key="2">
    <source>
        <dbReference type="SAM" id="Coils"/>
    </source>
</evidence>
<organism evidence="5 6">
    <name type="scientific">Lactuca saligna</name>
    <name type="common">Willowleaf lettuce</name>
    <dbReference type="NCBI Taxonomy" id="75948"/>
    <lineage>
        <taxon>Eukaryota</taxon>
        <taxon>Viridiplantae</taxon>
        <taxon>Streptophyta</taxon>
        <taxon>Embryophyta</taxon>
        <taxon>Tracheophyta</taxon>
        <taxon>Spermatophyta</taxon>
        <taxon>Magnoliopsida</taxon>
        <taxon>eudicotyledons</taxon>
        <taxon>Gunneridae</taxon>
        <taxon>Pentapetalae</taxon>
        <taxon>asterids</taxon>
        <taxon>campanulids</taxon>
        <taxon>Asterales</taxon>
        <taxon>Asteraceae</taxon>
        <taxon>Cichorioideae</taxon>
        <taxon>Cichorieae</taxon>
        <taxon>Lactucinae</taxon>
        <taxon>Lactuca</taxon>
    </lineage>
</organism>
<dbReference type="GO" id="GO:0071008">
    <property type="term" value="C:U2-type post-mRNA release spliceosomal complex"/>
    <property type="evidence" value="ECO:0007669"/>
    <property type="project" value="TreeGrafter"/>
</dbReference>
<dbReference type="EMBL" id="OX465078">
    <property type="protein sequence ID" value="CAI9271936.1"/>
    <property type="molecule type" value="Genomic_DNA"/>
</dbReference>
<accession>A0AA35YEK2</accession>
<keyword evidence="6" id="KW-1185">Reference proteome</keyword>
<proteinExistence type="inferred from homology"/>
<gene>
    <name evidence="5" type="ORF">LSALG_LOCUS12187</name>
</gene>
<feature type="domain" description="G-patch" evidence="4">
    <location>
        <begin position="84"/>
        <end position="129"/>
    </location>
</feature>
<dbReference type="Proteomes" id="UP001177003">
    <property type="component" value="Chromosome 2"/>
</dbReference>
<dbReference type="PANTHER" id="PTHR23329">
    <property type="entry name" value="TUFTELIN-INTERACTING PROTEIN 11-RELATED"/>
    <property type="match status" value="1"/>
</dbReference>
<dbReference type="InterPro" id="IPR022783">
    <property type="entry name" value="GCFC_dom"/>
</dbReference>
<dbReference type="PROSITE" id="PS50174">
    <property type="entry name" value="G_PATCH"/>
    <property type="match status" value="1"/>
</dbReference>
<reference evidence="5" key="1">
    <citation type="submission" date="2023-04" db="EMBL/GenBank/DDBJ databases">
        <authorList>
            <person name="Vijverberg K."/>
            <person name="Xiong W."/>
            <person name="Schranz E."/>
        </authorList>
    </citation>
    <scope>NUCLEOTIDE SEQUENCE</scope>
</reference>
<feature type="coiled-coil region" evidence="2">
    <location>
        <begin position="154"/>
        <end position="213"/>
    </location>
</feature>
<evidence type="ECO:0000259" key="4">
    <source>
        <dbReference type="PROSITE" id="PS50174"/>
    </source>
</evidence>
<protein>
    <recommendedName>
        <fullName evidence="4">G-patch domain-containing protein</fullName>
    </recommendedName>
</protein>
<dbReference type="Pfam" id="PF01585">
    <property type="entry name" value="G-patch"/>
    <property type="match status" value="1"/>
</dbReference>
<keyword evidence="2" id="KW-0175">Coiled coil</keyword>
<sequence>MEEELNYGKRKHDVLYGMFDTDSDSKEKRRKDVSRMPMDHDSSKEDNKKDGEGVGVLERSRSLNKMKSSKLGFGKDVGVFEKHTKGIGMKLLEKMGYRGGGLGKNAQGIVAPIEVKLRPKNMGIGFNDYKEQEPMEEIKVFPQKEKTWLKQGVLKKKEKEYITAEELLMKKQEQGLDVVEKVFDMRGAQVRVMTSLENLNAEEEQEQEEEKSSPIQHNIRLIVAWAKLDMKKIMWDLRKERETVVTLQKEKEKLKDDATRKKKQLDSMEEIVYVVERLTKESLLGTLTLESVSMSFGDLQRQYLDEYKLFGLAIIMSSFALPLLSRVFQGWDPLQNPLHGLNVMSVWKDLLKGNEICYTQLFMEAVFPAVRISATNTMQARDPQPLLRFLDSWEQLLPHSALQTILDNIVMPKLASAVDSWDPRRETIPIHSWVHPWLPLLGQKLQTLHHTIRNRLENVLHAWHPSDMSAYYILSPWKNVFDPTSWEQTMVRYIIPKLLAVMHEFQVNPADQKLDQFYWVRTWASAIPTHHMLRIMDVFFNKWLQVLYQWLCSNPDFQQVINWYLGWKDLIPPQLLSNEHVRYWLNIGLNMMNQAAEGLEVVHPGFRENIKTHSQPQAAKGQQPGSGGVGTVDMSLKELIGVYAQDNDLLFMPIVGRMKDGHQVFRFGNISVIIDSLNQKLFAQTEHRWSLVTLEQLVNLDKGWVLRRG</sequence>
<dbReference type="GO" id="GO:0003676">
    <property type="term" value="F:nucleic acid binding"/>
    <property type="evidence" value="ECO:0007669"/>
    <property type="project" value="InterPro"/>
</dbReference>
<evidence type="ECO:0000313" key="6">
    <source>
        <dbReference type="Proteomes" id="UP001177003"/>
    </source>
</evidence>
<dbReference type="PANTHER" id="PTHR23329:SF1">
    <property type="entry name" value="TUFTELIN-INTERACTING PROTEIN 11"/>
    <property type="match status" value="1"/>
</dbReference>
<feature type="coiled-coil region" evidence="2">
    <location>
        <begin position="237"/>
        <end position="271"/>
    </location>
</feature>
<feature type="compositionally biased region" description="Basic and acidic residues" evidence="3">
    <location>
        <begin position="33"/>
        <end position="52"/>
    </location>
</feature>
<dbReference type="Pfam" id="PF07842">
    <property type="entry name" value="GCFC"/>
    <property type="match status" value="1"/>
</dbReference>
<dbReference type="GO" id="GO:0000390">
    <property type="term" value="P:spliceosomal complex disassembly"/>
    <property type="evidence" value="ECO:0007669"/>
    <property type="project" value="InterPro"/>
</dbReference>
<dbReference type="AlphaFoldDB" id="A0AA35YEK2"/>
<evidence type="ECO:0000313" key="5">
    <source>
        <dbReference type="EMBL" id="CAI9271936.1"/>
    </source>
</evidence>
<dbReference type="InterPro" id="IPR045211">
    <property type="entry name" value="TFP11/STIP/Ntr1"/>
</dbReference>
<evidence type="ECO:0000256" key="3">
    <source>
        <dbReference type="SAM" id="MobiDB-lite"/>
    </source>
</evidence>
<dbReference type="InterPro" id="IPR000467">
    <property type="entry name" value="G_patch_dom"/>
</dbReference>
<name>A0AA35YEK2_LACSI</name>
<evidence type="ECO:0000256" key="1">
    <source>
        <dbReference type="ARBA" id="ARBA00010900"/>
    </source>
</evidence>